<gene>
    <name evidence="1" type="ORF">METZ01_LOCUS138772</name>
    <name evidence="2" type="ORF">METZ01_LOCUS324040</name>
</gene>
<feature type="non-terminal residue" evidence="1">
    <location>
        <position position="38"/>
    </location>
</feature>
<dbReference type="InterPro" id="IPR029045">
    <property type="entry name" value="ClpP/crotonase-like_dom_sf"/>
</dbReference>
<evidence type="ECO:0000313" key="2">
    <source>
        <dbReference type="EMBL" id="SVC71186.1"/>
    </source>
</evidence>
<name>A0A381Z9I2_9ZZZZ</name>
<dbReference type="SUPFAM" id="SSF52096">
    <property type="entry name" value="ClpP/crotonase"/>
    <property type="match status" value="1"/>
</dbReference>
<dbReference type="EMBL" id="UINC01106485">
    <property type="protein sequence ID" value="SVC71186.1"/>
    <property type="molecule type" value="Genomic_DNA"/>
</dbReference>
<reference evidence="1" key="1">
    <citation type="submission" date="2018-05" db="EMBL/GenBank/DDBJ databases">
        <authorList>
            <person name="Lanie J.A."/>
            <person name="Ng W.-L."/>
            <person name="Kazmierczak K.M."/>
            <person name="Andrzejewski T.M."/>
            <person name="Davidsen T.M."/>
            <person name="Wayne K.J."/>
            <person name="Tettelin H."/>
            <person name="Glass J.I."/>
            <person name="Rusch D."/>
            <person name="Podicherti R."/>
            <person name="Tsui H.-C.T."/>
            <person name="Winkler M.E."/>
        </authorList>
    </citation>
    <scope>NUCLEOTIDE SEQUENCE</scope>
</reference>
<proteinExistence type="predicted"/>
<organism evidence="1">
    <name type="scientific">marine metagenome</name>
    <dbReference type="NCBI Taxonomy" id="408172"/>
    <lineage>
        <taxon>unclassified sequences</taxon>
        <taxon>metagenomes</taxon>
        <taxon>ecological metagenomes</taxon>
    </lineage>
</organism>
<protein>
    <recommendedName>
        <fullName evidence="3">Enoyl-CoA hydratase</fullName>
    </recommendedName>
</protein>
<dbReference type="AlphaFoldDB" id="A0A381Z9I2"/>
<accession>A0A381Z9I2</accession>
<sequence>MADTPTFDYLEVACDGRRATLTLNRPERLNALSAAVMA</sequence>
<dbReference type="Gene3D" id="3.30.300.220">
    <property type="match status" value="1"/>
</dbReference>
<evidence type="ECO:0008006" key="3">
    <source>
        <dbReference type="Google" id="ProtNLM"/>
    </source>
</evidence>
<dbReference type="EMBL" id="UINC01020466">
    <property type="protein sequence ID" value="SVA85918.1"/>
    <property type="molecule type" value="Genomic_DNA"/>
</dbReference>
<evidence type="ECO:0000313" key="1">
    <source>
        <dbReference type="EMBL" id="SVA85918.1"/>
    </source>
</evidence>